<sequence>MLAPGYDGTKHGWTYTYSFAYMAHYFALSSKGYKLLETRYKPHLVKRADITRPNRSELDAFRALIDCWTEDSVDRGKIISYYHIKNCRPLQDLVGNNDPHRRSARIDNQNLNTVTNAYGQPSLNIQLQMGSDTYGNLLIPINVELGAAAIRAALLNCLETQVVESMEGVPDASHVEVPSEPGGHIVLPNMDAFVKLVGGAIMFIGSL</sequence>
<dbReference type="AlphaFoldDB" id="A0A9P6UMN3"/>
<evidence type="ECO:0000313" key="1">
    <source>
        <dbReference type="EMBL" id="KAG0311623.1"/>
    </source>
</evidence>
<organism evidence="1 2">
    <name type="scientific">Linnemannia gamsii</name>
    <dbReference type="NCBI Taxonomy" id="64522"/>
    <lineage>
        <taxon>Eukaryota</taxon>
        <taxon>Fungi</taxon>
        <taxon>Fungi incertae sedis</taxon>
        <taxon>Mucoromycota</taxon>
        <taxon>Mortierellomycotina</taxon>
        <taxon>Mortierellomycetes</taxon>
        <taxon>Mortierellales</taxon>
        <taxon>Mortierellaceae</taxon>
        <taxon>Linnemannia</taxon>
    </lineage>
</organism>
<proteinExistence type="predicted"/>
<dbReference type="OrthoDB" id="2419422at2759"/>
<reference evidence="1" key="1">
    <citation type="journal article" date="2020" name="Fungal Divers.">
        <title>Resolving the Mortierellaceae phylogeny through synthesis of multi-gene phylogenetics and phylogenomics.</title>
        <authorList>
            <person name="Vandepol N."/>
            <person name="Liber J."/>
            <person name="Desiro A."/>
            <person name="Na H."/>
            <person name="Kennedy M."/>
            <person name="Barry K."/>
            <person name="Grigoriev I.V."/>
            <person name="Miller A.N."/>
            <person name="O'Donnell K."/>
            <person name="Stajich J.E."/>
            <person name="Bonito G."/>
        </authorList>
    </citation>
    <scope>NUCLEOTIDE SEQUENCE</scope>
    <source>
        <strain evidence="1">NVP60</strain>
    </source>
</reference>
<keyword evidence="2" id="KW-1185">Reference proteome</keyword>
<name>A0A9P6UMN3_9FUNG</name>
<evidence type="ECO:0000313" key="2">
    <source>
        <dbReference type="Proteomes" id="UP000823405"/>
    </source>
</evidence>
<dbReference type="EMBL" id="JAAAIN010000696">
    <property type="protein sequence ID" value="KAG0311623.1"/>
    <property type="molecule type" value="Genomic_DNA"/>
</dbReference>
<protein>
    <submittedName>
        <fullName evidence="1">Uncharacterized protein</fullName>
    </submittedName>
</protein>
<accession>A0A9P6UMN3</accession>
<dbReference type="Proteomes" id="UP000823405">
    <property type="component" value="Unassembled WGS sequence"/>
</dbReference>
<gene>
    <name evidence="1" type="ORF">BGZ97_011740</name>
</gene>
<comment type="caution">
    <text evidence="1">The sequence shown here is derived from an EMBL/GenBank/DDBJ whole genome shotgun (WGS) entry which is preliminary data.</text>
</comment>